<dbReference type="Gene3D" id="1.20.58.760">
    <property type="entry name" value="Peptidase M41"/>
    <property type="match status" value="1"/>
</dbReference>
<feature type="domain" description="Peptidase M41" evidence="1">
    <location>
        <begin position="104"/>
        <end position="198"/>
    </location>
</feature>
<dbReference type="InterPro" id="IPR037219">
    <property type="entry name" value="Peptidase_M41-like"/>
</dbReference>
<dbReference type="GO" id="GO:0005524">
    <property type="term" value="F:ATP binding"/>
    <property type="evidence" value="ECO:0007669"/>
    <property type="project" value="InterPro"/>
</dbReference>
<dbReference type="SUPFAM" id="SSF140990">
    <property type="entry name" value="FtsH protease domain-like"/>
    <property type="match status" value="1"/>
</dbReference>
<sequence>MQSNDAGKLLPPSAAEVEFGFSILERGEADLREHVREWLVANVPDEVRRQGFHASVPGFSNYWTNRPNSRLQPIIETVLFEVFAKVGTLSRKFTRYRPSDGAGAGPSSDLASATRLATMMETSLGMGASYRHCAATDDDALESLRRSDPELRGGIDARLAKEFRRAKEILEKERDVLVALAKELFELGTLDPQRVSEIMNARSRKKKRAA</sequence>
<reference evidence="2 3" key="1">
    <citation type="submission" date="2019-12" db="EMBL/GenBank/DDBJ databases">
        <title>Whole-genome sequencing of Allorhizobium vitis.</title>
        <authorList>
            <person name="Gan H.M."/>
            <person name="Szegedi E."/>
            <person name="Burr T."/>
            <person name="Savka M.A."/>
        </authorList>
    </citation>
    <scope>NUCLEOTIDE SEQUENCE [LARGE SCALE GENOMIC DNA]</scope>
    <source>
        <strain evidence="2 3">CG415</strain>
    </source>
</reference>
<name>A0A7K1RC29_AGRVI</name>
<organism evidence="2 3">
    <name type="scientific">Agrobacterium vitis</name>
    <name type="common">Rhizobium vitis</name>
    <dbReference type="NCBI Taxonomy" id="373"/>
    <lineage>
        <taxon>Bacteria</taxon>
        <taxon>Pseudomonadati</taxon>
        <taxon>Pseudomonadota</taxon>
        <taxon>Alphaproteobacteria</taxon>
        <taxon>Hyphomicrobiales</taxon>
        <taxon>Rhizobiaceae</taxon>
        <taxon>Rhizobium/Agrobacterium group</taxon>
        <taxon>Agrobacterium</taxon>
    </lineage>
</organism>
<evidence type="ECO:0000259" key="1">
    <source>
        <dbReference type="Pfam" id="PF01434"/>
    </source>
</evidence>
<dbReference type="RefSeq" id="WP_156590525.1">
    <property type="nucleotide sequence ID" value="NZ_WPHU01000002.1"/>
</dbReference>
<dbReference type="GO" id="GO:0006508">
    <property type="term" value="P:proteolysis"/>
    <property type="evidence" value="ECO:0007669"/>
    <property type="project" value="InterPro"/>
</dbReference>
<dbReference type="GO" id="GO:0004176">
    <property type="term" value="F:ATP-dependent peptidase activity"/>
    <property type="evidence" value="ECO:0007669"/>
    <property type="project" value="InterPro"/>
</dbReference>
<dbReference type="EMBL" id="WPHU01000002">
    <property type="protein sequence ID" value="MVA55670.1"/>
    <property type="molecule type" value="Genomic_DNA"/>
</dbReference>
<protein>
    <recommendedName>
        <fullName evidence="1">Peptidase M41 domain-containing protein</fullName>
    </recommendedName>
</protein>
<dbReference type="InterPro" id="IPR000642">
    <property type="entry name" value="Peptidase_M41"/>
</dbReference>
<evidence type="ECO:0000313" key="3">
    <source>
        <dbReference type="Proteomes" id="UP000440716"/>
    </source>
</evidence>
<dbReference type="Proteomes" id="UP000440716">
    <property type="component" value="Unassembled WGS sequence"/>
</dbReference>
<proteinExistence type="predicted"/>
<accession>A0A7K1RC29</accession>
<comment type="caution">
    <text evidence="2">The sequence shown here is derived from an EMBL/GenBank/DDBJ whole genome shotgun (WGS) entry which is preliminary data.</text>
</comment>
<evidence type="ECO:0000313" key="2">
    <source>
        <dbReference type="EMBL" id="MVA55670.1"/>
    </source>
</evidence>
<dbReference type="AlphaFoldDB" id="A0A7K1RC29"/>
<gene>
    <name evidence="2" type="ORF">GOZ88_06045</name>
</gene>
<dbReference type="Pfam" id="PF01434">
    <property type="entry name" value="Peptidase_M41"/>
    <property type="match status" value="1"/>
</dbReference>
<dbReference type="GO" id="GO:0004222">
    <property type="term" value="F:metalloendopeptidase activity"/>
    <property type="evidence" value="ECO:0007669"/>
    <property type="project" value="InterPro"/>
</dbReference>